<accession>A0A1X3JHA2</accession>
<feature type="transmembrane region" description="Helical" evidence="1">
    <location>
        <begin position="12"/>
        <end position="31"/>
    </location>
</feature>
<comment type="caution">
    <text evidence="2">The sequence shown here is derived from an EMBL/GenBank/DDBJ whole genome shotgun (WGS) entry which is preliminary data.</text>
</comment>
<dbReference type="Proteomes" id="UP000193045">
    <property type="component" value="Unassembled WGS sequence"/>
</dbReference>
<organism evidence="2 3">
    <name type="scientific">Escherichia coli H386</name>
    <dbReference type="NCBI Taxonomy" id="656397"/>
    <lineage>
        <taxon>Bacteria</taxon>
        <taxon>Pseudomonadati</taxon>
        <taxon>Pseudomonadota</taxon>
        <taxon>Gammaproteobacteria</taxon>
        <taxon>Enterobacterales</taxon>
        <taxon>Enterobacteriaceae</taxon>
        <taxon>Escherichia</taxon>
    </lineage>
</organism>
<keyword evidence="1" id="KW-1133">Transmembrane helix</keyword>
<proteinExistence type="predicted"/>
<keyword evidence="1" id="KW-0472">Membrane</keyword>
<protein>
    <submittedName>
        <fullName evidence="2">Uncharacterized protein</fullName>
    </submittedName>
</protein>
<keyword evidence="1" id="KW-0812">Transmembrane</keyword>
<dbReference type="EMBL" id="ADJB01000050">
    <property type="protein sequence ID" value="OSL09690.1"/>
    <property type="molecule type" value="Genomic_DNA"/>
</dbReference>
<evidence type="ECO:0000256" key="1">
    <source>
        <dbReference type="SAM" id="Phobius"/>
    </source>
</evidence>
<evidence type="ECO:0000313" key="2">
    <source>
        <dbReference type="EMBL" id="OSL09690.1"/>
    </source>
</evidence>
<name>A0A1X3JHA2_ECOLX</name>
<sequence>MRLNIADFKRRINALFKSSFLSAIADIAAFIP</sequence>
<reference evidence="2 3" key="1">
    <citation type="submission" date="2010-04" db="EMBL/GenBank/DDBJ databases">
        <title>The Genome Sequence of Escherichia coli H386.</title>
        <authorList>
            <consortium name="The Broad Institute Genome Sequencing Platform"/>
            <consortium name="The Broad Institute Genome Sequencing Center for Infectious Disease"/>
            <person name="Feldgarden M."/>
            <person name="Gordon D.M."/>
            <person name="Johnson J.R."/>
            <person name="Johnston B.D."/>
            <person name="Young S."/>
            <person name="Zeng Q."/>
            <person name="Koehrsen M."/>
            <person name="Alvarado L."/>
            <person name="Berlin A.M."/>
            <person name="Borenstein D."/>
            <person name="Chapman S.B."/>
            <person name="Chen Z."/>
            <person name="Engels R."/>
            <person name="Freedman E."/>
            <person name="Gellesch M."/>
            <person name="Goldberg J."/>
            <person name="Griggs A."/>
            <person name="Gujja S."/>
            <person name="Heilman E.R."/>
            <person name="Heiman D.I."/>
            <person name="Hepburn T.A."/>
            <person name="Howarth C."/>
            <person name="Jen D."/>
            <person name="Larson L."/>
            <person name="Mehta T."/>
            <person name="Park D."/>
            <person name="Pearson M."/>
            <person name="Richards J."/>
            <person name="Roberts A."/>
            <person name="Saif S."/>
            <person name="Shea T.D."/>
            <person name="Shenoy N."/>
            <person name="Sisk P."/>
            <person name="Stolte C."/>
            <person name="Sykes S.N."/>
            <person name="Walk T."/>
            <person name="White J."/>
            <person name="Yandava C."/>
            <person name="Haas B."/>
            <person name="Henn M.R."/>
            <person name="Nusbaum C."/>
            <person name="Birren B."/>
        </authorList>
    </citation>
    <scope>NUCLEOTIDE SEQUENCE [LARGE SCALE GENOMIC DNA]</scope>
    <source>
        <strain evidence="2 3">H386</strain>
    </source>
</reference>
<evidence type="ECO:0000313" key="3">
    <source>
        <dbReference type="Proteomes" id="UP000193045"/>
    </source>
</evidence>
<gene>
    <name evidence="2" type="ORF">ECVG_04689</name>
</gene>
<dbReference type="AlphaFoldDB" id="A0A1X3JHA2"/>